<evidence type="ECO:0000259" key="1">
    <source>
        <dbReference type="Pfam" id="PF00082"/>
    </source>
</evidence>
<dbReference type="SUPFAM" id="SSF52743">
    <property type="entry name" value="Subtilisin-like"/>
    <property type="match status" value="1"/>
</dbReference>
<dbReference type="Gene3D" id="3.40.50.200">
    <property type="entry name" value="Peptidase S8/S53 domain"/>
    <property type="match status" value="1"/>
</dbReference>
<dbReference type="InterPro" id="IPR034074">
    <property type="entry name" value="Y4bN_pept_dom"/>
</dbReference>
<organism evidence="2 3">
    <name type="scientific">Photorhabdus kayaii</name>
    <dbReference type="NCBI Taxonomy" id="230088"/>
    <lineage>
        <taxon>Bacteria</taxon>
        <taxon>Pseudomonadati</taxon>
        <taxon>Pseudomonadota</taxon>
        <taxon>Gammaproteobacteria</taxon>
        <taxon>Enterobacterales</taxon>
        <taxon>Morganellaceae</taxon>
        <taxon>Photorhabdus</taxon>
    </lineage>
</organism>
<feature type="domain" description="Peptidase S8/S53" evidence="1">
    <location>
        <begin position="317"/>
        <end position="559"/>
    </location>
</feature>
<dbReference type="CDD" id="cd04847">
    <property type="entry name" value="Peptidases_S8_Subtilisin_like_2"/>
    <property type="match status" value="1"/>
</dbReference>
<evidence type="ECO:0000313" key="3">
    <source>
        <dbReference type="Proteomes" id="UP000470051"/>
    </source>
</evidence>
<dbReference type="Proteomes" id="UP000470051">
    <property type="component" value="Unassembled WGS sequence"/>
</dbReference>
<dbReference type="EMBL" id="WSFE01000004">
    <property type="protein sequence ID" value="NDL24409.1"/>
    <property type="molecule type" value="Genomic_DNA"/>
</dbReference>
<name>A0ABX0AY38_9GAMM</name>
<dbReference type="InterPro" id="IPR000209">
    <property type="entry name" value="Peptidase_S8/S53_dom"/>
</dbReference>
<keyword evidence="3" id="KW-1185">Reference proteome</keyword>
<dbReference type="InterPro" id="IPR036852">
    <property type="entry name" value="Peptidase_S8/S53_dom_sf"/>
</dbReference>
<dbReference type="Pfam" id="PF00082">
    <property type="entry name" value="Peptidase_S8"/>
    <property type="match status" value="1"/>
</dbReference>
<accession>A0ABX0AY38</accession>
<reference evidence="2 3" key="1">
    <citation type="submission" date="2019-12" db="EMBL/GenBank/DDBJ databases">
        <title>Engineering Photorhabdus to improve their lethality against agricultural pests.</title>
        <authorList>
            <person name="Machado R.A.R."/>
        </authorList>
    </citation>
    <scope>NUCLEOTIDE SEQUENCE [LARGE SCALE GENOMIC DNA]</scope>
    <source>
        <strain evidence="2 3">M-HU2</strain>
    </source>
</reference>
<evidence type="ECO:0000313" key="2">
    <source>
        <dbReference type="EMBL" id="NDL24409.1"/>
    </source>
</evidence>
<proteinExistence type="predicted"/>
<comment type="caution">
    <text evidence="2">The sequence shown here is derived from an EMBL/GenBank/DDBJ whole genome shotgun (WGS) entry which is preliminary data.</text>
</comment>
<protein>
    <submittedName>
        <fullName evidence="2">S8 family serine peptidase</fullName>
    </submittedName>
</protein>
<gene>
    <name evidence="2" type="ORF">GPY42_04015</name>
</gene>
<sequence length="765" mass="85371">MYMKKVILGNGEKYAIPNDYSGRPPGDEPHPYPYNISSRRVATKLANTLIEADELPADAKPNDTIVTALTLHPSFLAKSYYPKALLNDYGLTSIGSKEVFVKPETAVNKVQKTQSVSSSLYFLSGKKSSFEKLLADIEENNLSEEVSTDIGKIEELRLYSFKDKIKSKEDEQYNTYEVVLHADETEKDKVLSFISFIEKMDGEIDKSKIRFIGGLAFCFVKIDCSKISELAKFVFVRVVRPASKINLFNSFLDMDDVNSDAKKQVSGKESIAVSKHEIQNANAQPLVAVFDGGLISSQLSTTHLRYFDLTGSNDGDSKIFTHGELVTSAVMYGTMEELSSDEHEIIPLDHYKIYCEKDDEDIGLVDVLDRICSVLSKRKYKIANISLGPEVPCPDDEPNLWTSTLDKIAADGSVLLIIAAGNTGGMLNDFPEDEDLARIQPPADILNGMSIGATDSQKNKWSRANYSSIGPGRRPGYVKPDVVFFGGCNSDQGEKLRLIGLYDFEEKKKYGTSFAAPLVTRLAARLDRMTLGKLPPATLRSLLIHSAESNNDKKGCGWGRVDKNLHNFVFCSDDSVTIIYQGILNKSSGVRAAIPCPSILQKIKTNVALEATICFYTEVDHQHPVSYSRAGIEVTFRPHSKKFTLDKVTGKLPSEAATRTLFSKTKIYGNEQTLRRDAHKWETCYKVSDSFFSTSILEPCLDIRYLTRDEGHALSNKEMRSLPELNYSLVVTLKTKKTTKLYDYIVNEYNLLKPLDINVKEEVIV</sequence>